<feature type="compositionally biased region" description="Basic residues" evidence="1">
    <location>
        <begin position="42"/>
        <end position="55"/>
    </location>
</feature>
<proteinExistence type="predicted"/>
<dbReference type="InterPro" id="IPR032675">
    <property type="entry name" value="LRR_dom_sf"/>
</dbReference>
<evidence type="ECO:0000256" key="1">
    <source>
        <dbReference type="SAM" id="MobiDB-lite"/>
    </source>
</evidence>
<dbReference type="Gene3D" id="3.80.10.10">
    <property type="entry name" value="Ribonuclease Inhibitor"/>
    <property type="match status" value="1"/>
</dbReference>
<organism evidence="3">
    <name type="scientific">Arundo donax</name>
    <name type="common">Giant reed</name>
    <name type="synonym">Donax arundinaceus</name>
    <dbReference type="NCBI Taxonomy" id="35708"/>
    <lineage>
        <taxon>Eukaryota</taxon>
        <taxon>Viridiplantae</taxon>
        <taxon>Streptophyta</taxon>
        <taxon>Embryophyta</taxon>
        <taxon>Tracheophyta</taxon>
        <taxon>Spermatophyta</taxon>
        <taxon>Magnoliopsida</taxon>
        <taxon>Liliopsida</taxon>
        <taxon>Poales</taxon>
        <taxon>Poaceae</taxon>
        <taxon>PACMAD clade</taxon>
        <taxon>Arundinoideae</taxon>
        <taxon>Arundineae</taxon>
        <taxon>Arundo</taxon>
    </lineage>
</organism>
<accession>A0A0A9EMI0</accession>
<dbReference type="SUPFAM" id="SSF81383">
    <property type="entry name" value="F-box domain"/>
    <property type="match status" value="1"/>
</dbReference>
<protein>
    <recommendedName>
        <fullName evidence="2">F-box domain-containing protein</fullName>
    </recommendedName>
</protein>
<dbReference type="Pfam" id="PF00646">
    <property type="entry name" value="F-box"/>
    <property type="match status" value="1"/>
</dbReference>
<dbReference type="PANTHER" id="PTHR34709">
    <property type="entry name" value="OS10G0396666 PROTEIN"/>
    <property type="match status" value="1"/>
</dbReference>
<dbReference type="SUPFAM" id="SSF52058">
    <property type="entry name" value="L domain-like"/>
    <property type="match status" value="1"/>
</dbReference>
<evidence type="ECO:0000313" key="3">
    <source>
        <dbReference type="EMBL" id="JAE01322.1"/>
    </source>
</evidence>
<reference evidence="3" key="1">
    <citation type="submission" date="2014-09" db="EMBL/GenBank/DDBJ databases">
        <authorList>
            <person name="Magalhaes I.L.F."/>
            <person name="Oliveira U."/>
            <person name="Santos F.R."/>
            <person name="Vidigal T.H.D.A."/>
            <person name="Brescovit A.D."/>
            <person name="Santos A.J."/>
        </authorList>
    </citation>
    <scope>NUCLEOTIDE SEQUENCE</scope>
    <source>
        <tissue evidence="3">Shoot tissue taken approximately 20 cm above the soil surface</tissue>
    </source>
</reference>
<evidence type="ECO:0000259" key="2">
    <source>
        <dbReference type="Pfam" id="PF00646"/>
    </source>
</evidence>
<feature type="region of interest" description="Disordered" evidence="1">
    <location>
        <begin position="29"/>
        <end position="59"/>
    </location>
</feature>
<feature type="domain" description="F-box" evidence="2">
    <location>
        <begin position="61"/>
        <end position="100"/>
    </location>
</feature>
<name>A0A0A9EMI0_ARUDO</name>
<dbReference type="InterPro" id="IPR001810">
    <property type="entry name" value="F-box_dom"/>
</dbReference>
<dbReference type="EMBL" id="GBRH01196574">
    <property type="protein sequence ID" value="JAE01322.1"/>
    <property type="molecule type" value="Transcribed_RNA"/>
</dbReference>
<dbReference type="AlphaFoldDB" id="A0A0A9EMI0"/>
<sequence length="494" mass="55152">MDVCAAAAAAAAQGPLVPLLLPHQRMAELQSDRSLGSGPPRGARRRHRRRRRRRNDKVDRISGLPDDMIREVLVRLRCTSSAARTSVLSSRWRGLWRHLPELSFREIPPDAIHAALAQVTRTELSLLDINVPECHKISSPGVASLLHAAARLAPVELSLIAWANGNGRGIAIEGPWPCFHRTTSIKLDMRNPDLYLTPSAPGAVFPVLERLSIAGCHFDTGALVRRCPCLRVLEVRNSGSLGTIMVHSPTIKELDVGGEGLEGINIVAPALKRFTMSSYKERGFNVSFSAPAVDNLSWHWCYSQNAGIGEMWRLRELNFWMEESICVLRLTIGTLSDWLVADRNLMQDVAQLPEFSVLELSLATYDHIYGAIVLNILEGCTSVKRLKVDILCSLANECSPNCPCDEPQDWRTQSISLMALEEVEIKDFNRAGHEVDFLKLLFRCAPLMKMVTVRLSPKVSPSSRGCKKMYNFFKAYPSVKCYVYDFFGKQVLYA</sequence>
<dbReference type="PANTHER" id="PTHR34709:SF44">
    <property type="entry name" value="FBD DOMAIN-CONTAINING PROTEIN"/>
    <property type="match status" value="1"/>
</dbReference>
<dbReference type="InterPro" id="IPR036047">
    <property type="entry name" value="F-box-like_dom_sf"/>
</dbReference>
<reference evidence="3" key="2">
    <citation type="journal article" date="2015" name="Data Brief">
        <title>Shoot transcriptome of the giant reed, Arundo donax.</title>
        <authorList>
            <person name="Barrero R.A."/>
            <person name="Guerrero F.D."/>
            <person name="Moolhuijzen P."/>
            <person name="Goolsby J.A."/>
            <person name="Tidwell J."/>
            <person name="Bellgard S.E."/>
            <person name="Bellgard M.I."/>
        </authorList>
    </citation>
    <scope>NUCLEOTIDE SEQUENCE</scope>
    <source>
        <tissue evidence="3">Shoot tissue taken approximately 20 cm above the soil surface</tissue>
    </source>
</reference>
<dbReference type="InterPro" id="IPR055312">
    <property type="entry name" value="FBL15-like"/>
</dbReference>